<sequence length="89" mass="9654">MRNPSHLSAYSVGVTTPPIPDPQPLKVRTTRVIEVGIAIWALALVVTLVVPALHTGSRHWWPWSCVAGVVLGFIGWSYVRRGRGNAADA</sequence>
<protein>
    <submittedName>
        <fullName evidence="3">Uncharacterized protein DUF2530</fullName>
    </submittedName>
</protein>
<feature type="region of interest" description="Disordered" evidence="1">
    <location>
        <begin position="1"/>
        <end position="22"/>
    </location>
</feature>
<organism evidence="3 4">
    <name type="scientific">Oryzihumus leptocrescens</name>
    <dbReference type="NCBI Taxonomy" id="297536"/>
    <lineage>
        <taxon>Bacteria</taxon>
        <taxon>Bacillati</taxon>
        <taxon>Actinomycetota</taxon>
        <taxon>Actinomycetes</taxon>
        <taxon>Micrococcales</taxon>
        <taxon>Intrasporangiaceae</taxon>
        <taxon>Oryzihumus</taxon>
    </lineage>
</organism>
<keyword evidence="2" id="KW-1133">Transmembrane helix</keyword>
<dbReference type="OrthoDB" id="5149277at2"/>
<evidence type="ECO:0000256" key="1">
    <source>
        <dbReference type="SAM" id="MobiDB-lite"/>
    </source>
</evidence>
<dbReference type="AlphaFoldDB" id="A0A542ZEW1"/>
<feature type="transmembrane region" description="Helical" evidence="2">
    <location>
        <begin position="32"/>
        <end position="54"/>
    </location>
</feature>
<comment type="caution">
    <text evidence="3">The sequence shown here is derived from an EMBL/GenBank/DDBJ whole genome shotgun (WGS) entry which is preliminary data.</text>
</comment>
<evidence type="ECO:0000313" key="3">
    <source>
        <dbReference type="EMBL" id="TQL58868.1"/>
    </source>
</evidence>
<accession>A0A542ZEW1</accession>
<keyword evidence="2" id="KW-0472">Membrane</keyword>
<feature type="transmembrane region" description="Helical" evidence="2">
    <location>
        <begin position="60"/>
        <end position="79"/>
    </location>
</feature>
<proteinExistence type="predicted"/>
<dbReference type="Proteomes" id="UP000319514">
    <property type="component" value="Unassembled WGS sequence"/>
</dbReference>
<reference evidence="3 4" key="1">
    <citation type="submission" date="2019-06" db="EMBL/GenBank/DDBJ databases">
        <title>Sequencing the genomes of 1000 actinobacteria strains.</title>
        <authorList>
            <person name="Klenk H.-P."/>
        </authorList>
    </citation>
    <scope>NUCLEOTIDE SEQUENCE [LARGE SCALE GENOMIC DNA]</scope>
    <source>
        <strain evidence="3 4">DSM 18082</strain>
    </source>
</reference>
<gene>
    <name evidence="3" type="ORF">FB474_0207</name>
</gene>
<dbReference type="EMBL" id="VFOQ01000001">
    <property type="protein sequence ID" value="TQL58868.1"/>
    <property type="molecule type" value="Genomic_DNA"/>
</dbReference>
<dbReference type="Pfam" id="PF10745">
    <property type="entry name" value="DUF2530"/>
    <property type="match status" value="1"/>
</dbReference>
<dbReference type="InterPro" id="IPR019681">
    <property type="entry name" value="DUF2530"/>
</dbReference>
<keyword evidence="2" id="KW-0812">Transmembrane</keyword>
<evidence type="ECO:0000256" key="2">
    <source>
        <dbReference type="SAM" id="Phobius"/>
    </source>
</evidence>
<name>A0A542ZEW1_9MICO</name>
<keyword evidence="4" id="KW-1185">Reference proteome</keyword>
<evidence type="ECO:0000313" key="4">
    <source>
        <dbReference type="Proteomes" id="UP000319514"/>
    </source>
</evidence>